<evidence type="ECO:0000256" key="6">
    <source>
        <dbReference type="ARBA" id="ARBA00022801"/>
    </source>
</evidence>
<dbReference type="GO" id="GO:0016787">
    <property type="term" value="F:hydrolase activity"/>
    <property type="evidence" value="ECO:0007669"/>
    <property type="project" value="UniProtKB-KW"/>
</dbReference>
<dbReference type="SMART" id="SM00490">
    <property type="entry name" value="HELICc"/>
    <property type="match status" value="1"/>
</dbReference>
<keyword evidence="5" id="KW-0547">Nucleotide-binding</keyword>
<dbReference type="PROSITE" id="PS51192">
    <property type="entry name" value="HELICASE_ATP_BIND_1"/>
    <property type="match status" value="1"/>
</dbReference>
<evidence type="ECO:0000256" key="3">
    <source>
        <dbReference type="ARBA" id="ARBA00022722"/>
    </source>
</evidence>
<evidence type="ECO:0000256" key="1">
    <source>
        <dbReference type="ARBA" id="ARBA00006847"/>
    </source>
</evidence>
<comment type="similarity">
    <text evidence="2">In the central section; belongs to the CRISPR-associated helicase Cas3 family.</text>
</comment>
<evidence type="ECO:0000256" key="10">
    <source>
        <dbReference type="ARBA" id="ARBA00038437"/>
    </source>
</evidence>
<comment type="caution">
    <text evidence="13">The sequence shown here is derived from an EMBL/GenBank/DDBJ whole genome shotgun (WGS) entry which is preliminary data.</text>
</comment>
<dbReference type="SMART" id="SM00487">
    <property type="entry name" value="DEXDc"/>
    <property type="match status" value="1"/>
</dbReference>
<dbReference type="NCBIfam" id="TIGR01587">
    <property type="entry name" value="cas3_core"/>
    <property type="match status" value="1"/>
</dbReference>
<dbReference type="NCBIfam" id="TIGR01596">
    <property type="entry name" value="cas3_HD"/>
    <property type="match status" value="1"/>
</dbReference>
<name>A0A5C6C055_9BACT</name>
<dbReference type="GO" id="GO:0046872">
    <property type="term" value="F:metal ion binding"/>
    <property type="evidence" value="ECO:0007669"/>
    <property type="project" value="UniProtKB-KW"/>
</dbReference>
<evidence type="ECO:0000256" key="5">
    <source>
        <dbReference type="ARBA" id="ARBA00022741"/>
    </source>
</evidence>
<keyword evidence="6 13" id="KW-0378">Hydrolase</keyword>
<dbReference type="InterPro" id="IPR050079">
    <property type="entry name" value="DEAD_box_RNA_helicase"/>
</dbReference>
<keyword evidence="3" id="KW-0540">Nuclease</keyword>
<dbReference type="InterPro" id="IPR054712">
    <property type="entry name" value="Cas3-like_dom"/>
</dbReference>
<keyword evidence="8" id="KW-0067">ATP-binding</keyword>
<dbReference type="InterPro" id="IPR027417">
    <property type="entry name" value="P-loop_NTPase"/>
</dbReference>
<evidence type="ECO:0000259" key="11">
    <source>
        <dbReference type="PROSITE" id="PS51192"/>
    </source>
</evidence>
<proteinExistence type="inferred from homology"/>
<dbReference type="GO" id="GO:0003724">
    <property type="term" value="F:RNA helicase activity"/>
    <property type="evidence" value="ECO:0007669"/>
    <property type="project" value="TreeGrafter"/>
</dbReference>
<dbReference type="GO" id="GO:0051607">
    <property type="term" value="P:defense response to virus"/>
    <property type="evidence" value="ECO:0007669"/>
    <property type="project" value="UniProtKB-KW"/>
</dbReference>
<dbReference type="InterPro" id="IPR038257">
    <property type="entry name" value="CRISPR-assoc_Cas3_HD_sf"/>
</dbReference>
<dbReference type="PANTHER" id="PTHR47959">
    <property type="entry name" value="ATP-DEPENDENT RNA HELICASE RHLE-RELATED"/>
    <property type="match status" value="1"/>
</dbReference>
<evidence type="ECO:0000313" key="14">
    <source>
        <dbReference type="Proteomes" id="UP000319908"/>
    </source>
</evidence>
<keyword evidence="7" id="KW-0347">Helicase</keyword>
<evidence type="ECO:0000259" key="12">
    <source>
        <dbReference type="PROSITE" id="PS51643"/>
    </source>
</evidence>
<dbReference type="Gene3D" id="3.40.50.300">
    <property type="entry name" value="P-loop containing nucleotide triphosphate hydrolases"/>
    <property type="match status" value="2"/>
</dbReference>
<evidence type="ECO:0000256" key="9">
    <source>
        <dbReference type="ARBA" id="ARBA00023118"/>
    </source>
</evidence>
<dbReference type="Pfam" id="PF00270">
    <property type="entry name" value="DEAD"/>
    <property type="match status" value="1"/>
</dbReference>
<evidence type="ECO:0000256" key="4">
    <source>
        <dbReference type="ARBA" id="ARBA00022723"/>
    </source>
</evidence>
<dbReference type="GO" id="GO:0005524">
    <property type="term" value="F:ATP binding"/>
    <property type="evidence" value="ECO:0007669"/>
    <property type="project" value="UniProtKB-KW"/>
</dbReference>
<comment type="similarity">
    <text evidence="1">In the N-terminal section; belongs to the CRISPR-associated nuclease Cas3-HD family.</text>
</comment>
<dbReference type="InterPro" id="IPR006474">
    <property type="entry name" value="Helicase_Cas3_CRISPR-ass_core"/>
</dbReference>
<evidence type="ECO:0000256" key="2">
    <source>
        <dbReference type="ARBA" id="ARBA00009046"/>
    </source>
</evidence>
<sequence length="858" mass="94734">MRNTGMDFDSFFQQATGRPPYPYQARLGTQEPLPQVLSVPTGVGKTAAAALAWLYRRRYADDAVKLATPRRLVYCLPMRTLVEQTRNAISGWVENLQIADRNTGGVRVAVLMGGEDDQRWFEHPEADQVLIGTQDMLLSRSLNRGYGMSRYAWPVHFSLLNNDSLWVIDETQLMGVGLTTTAQLAGLRRKLATYGQSHTLWMSATLDSNALATVDHLQSDGDDWSAETLQADDTNNERVFQLLNAKKPCVKASIELTPDNKKTYAGSLAELIVAAHVSGELTLVVVNRVNRAQEVFEAIKKLVGKLDVKPETSLIHSRFRPADRSNIQAAALDESTIPTAGRIVISTQAIEAGVDISSTVLFTELAPWSSLVQRFGRCNRRGMCGVNNKAAAQVHWIDIDTSNPKRVADLALPYEIAELEAARAAMNELAEVGPQSLAGVEVETPRVIHHVLRRKDLLDLFDTTADLSVNDLDVSRYIRDSDDCDVQVYWRDWDLKDKTLGGKPPMPKLDDGSVMFPAPSRDELCSVSIAAVRGSSAFIKKAANKDILCYTWDSLDRQWQVVKPNAARPGMVLLFHSRAGGYDRELGWTADPKHAPVSDCRSEVGVLQASMDEDDLAGRPLSVEAHLRDVGQAAVALRQALQSELTDVPWSSVIRAAWWHDVGKSHPAFQGAVIASNSQLDPNQLWAKSGKSGYLNYQIVPSETPDVDSDVMIEVLLQLRRGFRHELASALAWLQQHPHDPASDLIAYLIAAHHGKVRMSLRSMPNENQPPDAGRLFARGIWDGDELPRIEIGNAEGDISEATKLSLGLMQLGECDGHPSWLARTIGLRDDLGPFRLAFLESMVRVADWRGSEKGTSK</sequence>
<keyword evidence="9" id="KW-0051">Antiviral defense</keyword>
<dbReference type="GO" id="GO:0003676">
    <property type="term" value="F:nucleic acid binding"/>
    <property type="evidence" value="ECO:0007669"/>
    <property type="project" value="InterPro"/>
</dbReference>
<dbReference type="PROSITE" id="PS51643">
    <property type="entry name" value="HD_CAS3"/>
    <property type="match status" value="1"/>
</dbReference>
<gene>
    <name evidence="13" type="primary">cas3</name>
    <name evidence="13" type="ORF">Poly21_01120</name>
</gene>
<dbReference type="Pfam" id="PF18019">
    <property type="entry name" value="Cas3_HD"/>
    <property type="match status" value="1"/>
</dbReference>
<dbReference type="SUPFAM" id="SSF52540">
    <property type="entry name" value="P-loop containing nucleoside triphosphate hydrolases"/>
    <property type="match status" value="1"/>
</dbReference>
<dbReference type="InterPro" id="IPR006483">
    <property type="entry name" value="CRISPR-assoc_Cas3_HD"/>
</dbReference>
<dbReference type="GO" id="GO:0005829">
    <property type="term" value="C:cytosol"/>
    <property type="evidence" value="ECO:0007669"/>
    <property type="project" value="TreeGrafter"/>
</dbReference>
<reference evidence="13 14" key="1">
    <citation type="journal article" date="2020" name="Antonie Van Leeuwenhoek">
        <title>Rhodopirellula heiligendammensis sp. nov., Rhodopirellula pilleata sp. nov., and Rhodopirellula solitaria sp. nov. isolated from natural or artificial marine surfaces in Northern Germany and California, USA, and emended description of the genus Rhodopirellula.</title>
        <authorList>
            <person name="Kallscheuer N."/>
            <person name="Wiegand S."/>
            <person name="Jogler M."/>
            <person name="Boedeker C."/>
            <person name="Peeters S.H."/>
            <person name="Rast P."/>
            <person name="Heuer A."/>
            <person name="Jetten M.S.M."/>
            <person name="Rohde M."/>
            <person name="Jogler C."/>
        </authorList>
    </citation>
    <scope>NUCLEOTIDE SEQUENCE [LARGE SCALE GENOMIC DNA]</scope>
    <source>
        <strain evidence="13 14">Poly21</strain>
    </source>
</reference>
<dbReference type="EMBL" id="SJPU01000001">
    <property type="protein sequence ID" value="TWU17960.1"/>
    <property type="molecule type" value="Genomic_DNA"/>
</dbReference>
<comment type="similarity">
    <text evidence="10">Belongs to the DEAD box helicase family.</text>
</comment>
<dbReference type="Gene3D" id="1.10.3210.30">
    <property type="match status" value="1"/>
</dbReference>
<dbReference type="InterPro" id="IPR001650">
    <property type="entry name" value="Helicase_C-like"/>
</dbReference>
<dbReference type="EC" id="3.1.-.-" evidence="13"/>
<organism evidence="13 14">
    <name type="scientific">Allorhodopirellula heiligendammensis</name>
    <dbReference type="NCBI Taxonomy" id="2714739"/>
    <lineage>
        <taxon>Bacteria</taxon>
        <taxon>Pseudomonadati</taxon>
        <taxon>Planctomycetota</taxon>
        <taxon>Planctomycetia</taxon>
        <taxon>Pirellulales</taxon>
        <taxon>Pirellulaceae</taxon>
        <taxon>Allorhodopirellula</taxon>
    </lineage>
</organism>
<dbReference type="PANTHER" id="PTHR47959:SF16">
    <property type="entry name" value="CRISPR-ASSOCIATED NUCLEASE_HELICASE CAS3-RELATED"/>
    <property type="match status" value="1"/>
</dbReference>
<dbReference type="SUPFAM" id="SSF109604">
    <property type="entry name" value="HD-domain/PDEase-like"/>
    <property type="match status" value="1"/>
</dbReference>
<dbReference type="Pfam" id="PF22590">
    <property type="entry name" value="Cas3-like_C_2"/>
    <property type="match status" value="1"/>
</dbReference>
<dbReference type="Proteomes" id="UP000319908">
    <property type="component" value="Unassembled WGS sequence"/>
</dbReference>
<evidence type="ECO:0000256" key="7">
    <source>
        <dbReference type="ARBA" id="ARBA00022806"/>
    </source>
</evidence>
<feature type="domain" description="Helicase ATP-binding" evidence="11">
    <location>
        <begin position="26"/>
        <end position="224"/>
    </location>
</feature>
<dbReference type="GO" id="GO:0004518">
    <property type="term" value="F:nuclease activity"/>
    <property type="evidence" value="ECO:0007669"/>
    <property type="project" value="UniProtKB-KW"/>
</dbReference>
<accession>A0A5C6C055</accession>
<evidence type="ECO:0000313" key="13">
    <source>
        <dbReference type="EMBL" id="TWU17960.1"/>
    </source>
</evidence>
<feature type="domain" description="HD Cas3-type" evidence="12">
    <location>
        <begin position="616"/>
        <end position="850"/>
    </location>
</feature>
<dbReference type="AlphaFoldDB" id="A0A5C6C055"/>
<dbReference type="InterPro" id="IPR011545">
    <property type="entry name" value="DEAD/DEAH_box_helicase_dom"/>
</dbReference>
<keyword evidence="4" id="KW-0479">Metal-binding</keyword>
<keyword evidence="14" id="KW-1185">Reference proteome</keyword>
<protein>
    <submittedName>
        <fullName evidence="13">CRISPR-associated nuclease/helicase Cas3</fullName>
        <ecNumber evidence="13">3.1.-.-</ecNumber>
    </submittedName>
</protein>
<evidence type="ECO:0000256" key="8">
    <source>
        <dbReference type="ARBA" id="ARBA00022840"/>
    </source>
</evidence>
<dbReference type="InterPro" id="IPR014001">
    <property type="entry name" value="Helicase_ATP-bd"/>
</dbReference>